<proteinExistence type="predicted"/>
<dbReference type="InterPro" id="IPR001206">
    <property type="entry name" value="Diacylglycerol_kinase_cat_dom"/>
</dbReference>
<evidence type="ECO:0000313" key="2">
    <source>
        <dbReference type="EMBL" id="MBZ5714441.1"/>
    </source>
</evidence>
<dbReference type="RefSeq" id="WP_224196163.1">
    <property type="nucleotide sequence ID" value="NZ_JAIRAU010000047.1"/>
</dbReference>
<dbReference type="EMBL" id="JAIRAU010000047">
    <property type="protein sequence ID" value="MBZ5714441.1"/>
    <property type="molecule type" value="Genomic_DNA"/>
</dbReference>
<dbReference type="Pfam" id="PF00781">
    <property type="entry name" value="DAGK_cat"/>
    <property type="match status" value="1"/>
</dbReference>
<keyword evidence="2" id="KW-0808">Transferase</keyword>
<evidence type="ECO:0000313" key="3">
    <source>
        <dbReference type="Proteomes" id="UP001139031"/>
    </source>
</evidence>
<organism evidence="2 3">
    <name type="scientific">Nannocystis pusilla</name>
    <dbReference type="NCBI Taxonomy" id="889268"/>
    <lineage>
        <taxon>Bacteria</taxon>
        <taxon>Pseudomonadati</taxon>
        <taxon>Myxococcota</taxon>
        <taxon>Polyangia</taxon>
        <taxon>Nannocystales</taxon>
        <taxon>Nannocystaceae</taxon>
        <taxon>Nannocystis</taxon>
    </lineage>
</organism>
<evidence type="ECO:0000259" key="1">
    <source>
        <dbReference type="Pfam" id="PF00781"/>
    </source>
</evidence>
<name>A0ABS7U1X3_9BACT</name>
<keyword evidence="2" id="KW-0418">Kinase</keyword>
<reference evidence="2" key="1">
    <citation type="submission" date="2021-08" db="EMBL/GenBank/DDBJ databases">
        <authorList>
            <person name="Stevens D.C."/>
        </authorList>
    </citation>
    <scope>NUCLEOTIDE SEQUENCE</scope>
    <source>
        <strain evidence="2">DSM 53165</strain>
    </source>
</reference>
<protein>
    <submittedName>
        <fullName evidence="2">Acylglycerol kinase family protein</fullName>
    </submittedName>
</protein>
<gene>
    <name evidence="2" type="ORF">K7C98_34855</name>
</gene>
<comment type="caution">
    <text evidence="2">The sequence shown here is derived from an EMBL/GenBank/DDBJ whole genome shotgun (WGS) entry which is preliminary data.</text>
</comment>
<keyword evidence="3" id="KW-1185">Reference proteome</keyword>
<dbReference type="InterPro" id="IPR017438">
    <property type="entry name" value="ATP-NAD_kinase_N"/>
</dbReference>
<sequence length="363" mass="38949">MVFPRHFGVAMDVGIITNPNSKKNYRRPQRRRALEQAVGRYGAVVETRRLDELPKAIRSLREAGCRYFVCDGGDGTLHWVLNTLHADARQTGAARLPIVVPTNGGTVDFVARKAGLKGDADSIVRRLVGRLERGETIPTVTIDTCKIVGTPIGHGLSDSPAPPAFERVGLAAALGGVAQAFFDRFYALPKERGALAIAGVIGAAAGGAIVSTLASNLAPPLQRFIPDEMRSYATDFFRPTRARVEVDGRELPFASFASMQVGAIDINLAGVVRCFRHAREGGVLHFQALDTSPIGVVANVPNIVLGTPILGRKVYDDKARCVRISAEDGEALNPVIDGEQFHGLARVELTLGPRVELPTFASN</sequence>
<dbReference type="SUPFAM" id="SSF111331">
    <property type="entry name" value="NAD kinase/diacylglycerol kinase-like"/>
    <property type="match status" value="1"/>
</dbReference>
<dbReference type="Gene3D" id="3.40.50.10330">
    <property type="entry name" value="Probable inorganic polyphosphate/atp-NAD kinase, domain 1"/>
    <property type="match status" value="1"/>
</dbReference>
<dbReference type="InterPro" id="IPR016064">
    <property type="entry name" value="NAD/diacylglycerol_kinase_sf"/>
</dbReference>
<accession>A0ABS7U1X3</accession>
<dbReference type="GO" id="GO:0016301">
    <property type="term" value="F:kinase activity"/>
    <property type="evidence" value="ECO:0007669"/>
    <property type="project" value="UniProtKB-KW"/>
</dbReference>
<dbReference type="Proteomes" id="UP001139031">
    <property type="component" value="Unassembled WGS sequence"/>
</dbReference>
<feature type="domain" description="DAGKc" evidence="1">
    <location>
        <begin position="14"/>
        <end position="129"/>
    </location>
</feature>